<protein>
    <submittedName>
        <fullName evidence="1">Uncharacterized protein</fullName>
    </submittedName>
</protein>
<accession>A0A2K3LY85</accession>
<name>A0A2K3LY85_TRIPR</name>
<organism evidence="1 2">
    <name type="scientific">Trifolium pratense</name>
    <name type="common">Red clover</name>
    <dbReference type="NCBI Taxonomy" id="57577"/>
    <lineage>
        <taxon>Eukaryota</taxon>
        <taxon>Viridiplantae</taxon>
        <taxon>Streptophyta</taxon>
        <taxon>Embryophyta</taxon>
        <taxon>Tracheophyta</taxon>
        <taxon>Spermatophyta</taxon>
        <taxon>Magnoliopsida</taxon>
        <taxon>eudicotyledons</taxon>
        <taxon>Gunneridae</taxon>
        <taxon>Pentapetalae</taxon>
        <taxon>rosids</taxon>
        <taxon>fabids</taxon>
        <taxon>Fabales</taxon>
        <taxon>Fabaceae</taxon>
        <taxon>Papilionoideae</taxon>
        <taxon>50 kb inversion clade</taxon>
        <taxon>NPAAA clade</taxon>
        <taxon>Hologalegina</taxon>
        <taxon>IRL clade</taxon>
        <taxon>Trifolieae</taxon>
        <taxon>Trifolium</taxon>
    </lineage>
</organism>
<evidence type="ECO:0000313" key="1">
    <source>
        <dbReference type="EMBL" id="PNX83494.1"/>
    </source>
</evidence>
<comment type="caution">
    <text evidence="1">The sequence shown here is derived from an EMBL/GenBank/DDBJ whole genome shotgun (WGS) entry which is preliminary data.</text>
</comment>
<reference evidence="1 2" key="1">
    <citation type="journal article" date="2014" name="Am. J. Bot.">
        <title>Genome assembly and annotation for red clover (Trifolium pratense; Fabaceae).</title>
        <authorList>
            <person name="Istvanek J."/>
            <person name="Jaros M."/>
            <person name="Krenek A."/>
            <person name="Repkova J."/>
        </authorList>
    </citation>
    <scope>NUCLEOTIDE SEQUENCE [LARGE SCALE GENOMIC DNA]</scope>
    <source>
        <strain evidence="2">cv. Tatra</strain>
        <tissue evidence="1">Young leaves</tissue>
    </source>
</reference>
<sequence>MEELDTHRSEILGKVSKHYSKGCSFLFGPPKFHLDSLVCYTDTSYLPSFSKYYPTGSIEGKLKHEKTHEFFYMTTCSESIRGIARGFYPDHSEGWLLAVSFTLGSRPVPAIIIQSHCPKYLAQHHFINLKRQQLPPNVHGEGKSKSQDGNYLTPQENVILIDQ</sequence>
<dbReference type="EMBL" id="ASHM01044255">
    <property type="protein sequence ID" value="PNX83494.1"/>
    <property type="molecule type" value="Genomic_DNA"/>
</dbReference>
<evidence type="ECO:0000313" key="2">
    <source>
        <dbReference type="Proteomes" id="UP000236291"/>
    </source>
</evidence>
<proteinExistence type="predicted"/>
<dbReference type="Proteomes" id="UP000236291">
    <property type="component" value="Unassembled WGS sequence"/>
</dbReference>
<reference evidence="1 2" key="2">
    <citation type="journal article" date="2017" name="Front. Plant Sci.">
        <title>Gene Classification and Mining of Molecular Markers Useful in Red Clover (Trifolium pratense) Breeding.</title>
        <authorList>
            <person name="Istvanek J."/>
            <person name="Dluhosova J."/>
            <person name="Dluhos P."/>
            <person name="Patkova L."/>
            <person name="Nedelnik J."/>
            <person name="Repkova J."/>
        </authorList>
    </citation>
    <scope>NUCLEOTIDE SEQUENCE [LARGE SCALE GENOMIC DNA]</scope>
    <source>
        <strain evidence="2">cv. Tatra</strain>
        <tissue evidence="1">Young leaves</tissue>
    </source>
</reference>
<dbReference type="AlphaFoldDB" id="A0A2K3LY85"/>
<gene>
    <name evidence="1" type="ORF">L195_g039537</name>
</gene>